<evidence type="ECO:0000313" key="1">
    <source>
        <dbReference type="EMBL" id="WVZ95362.1"/>
    </source>
</evidence>
<organism evidence="1 2">
    <name type="scientific">Paspalum notatum var. saurae</name>
    <dbReference type="NCBI Taxonomy" id="547442"/>
    <lineage>
        <taxon>Eukaryota</taxon>
        <taxon>Viridiplantae</taxon>
        <taxon>Streptophyta</taxon>
        <taxon>Embryophyta</taxon>
        <taxon>Tracheophyta</taxon>
        <taxon>Spermatophyta</taxon>
        <taxon>Magnoliopsida</taxon>
        <taxon>Liliopsida</taxon>
        <taxon>Poales</taxon>
        <taxon>Poaceae</taxon>
        <taxon>PACMAD clade</taxon>
        <taxon>Panicoideae</taxon>
        <taxon>Andropogonodae</taxon>
        <taxon>Paspaleae</taxon>
        <taxon>Paspalinae</taxon>
        <taxon>Paspalum</taxon>
    </lineage>
</organism>
<gene>
    <name evidence="1" type="ORF">U9M48_041136</name>
</gene>
<proteinExistence type="predicted"/>
<keyword evidence="2" id="KW-1185">Reference proteome</keyword>
<dbReference type="Proteomes" id="UP001341281">
    <property type="component" value="Chromosome 09"/>
</dbReference>
<evidence type="ECO:0000313" key="2">
    <source>
        <dbReference type="Proteomes" id="UP001341281"/>
    </source>
</evidence>
<dbReference type="AlphaFoldDB" id="A0AAQ3US18"/>
<protein>
    <submittedName>
        <fullName evidence="1">Uncharacterized protein</fullName>
    </submittedName>
</protein>
<dbReference type="EMBL" id="CP144753">
    <property type="protein sequence ID" value="WVZ95362.1"/>
    <property type="molecule type" value="Genomic_DNA"/>
</dbReference>
<name>A0AAQ3US18_PASNO</name>
<sequence length="156" mass="17562">MWISRSHPLLLGHSFLGQIMHPCFGRRRRGALMWTLDGAQRDLERRKRAMLKDSTVALLPDVPQGVNNIAVKRPPTVLLVSSCATELFFLLTRSKRCGARLRGASPSSQLWCQNLALLPLPIVTEVEAWNNKRSMLLHGTWSPTQGFEPSIHSCHN</sequence>
<accession>A0AAQ3US18</accession>
<reference evidence="1 2" key="1">
    <citation type="submission" date="2024-02" db="EMBL/GenBank/DDBJ databases">
        <title>High-quality chromosome-scale genome assembly of Pensacola bahiagrass (Paspalum notatum Flugge var. saurae).</title>
        <authorList>
            <person name="Vega J.M."/>
            <person name="Podio M."/>
            <person name="Orjuela J."/>
            <person name="Siena L.A."/>
            <person name="Pessino S.C."/>
            <person name="Combes M.C."/>
            <person name="Mariac C."/>
            <person name="Albertini E."/>
            <person name="Pupilli F."/>
            <person name="Ortiz J.P.A."/>
            <person name="Leblanc O."/>
        </authorList>
    </citation>
    <scope>NUCLEOTIDE SEQUENCE [LARGE SCALE GENOMIC DNA]</scope>
    <source>
        <strain evidence="1">R1</strain>
        <tissue evidence="1">Leaf</tissue>
    </source>
</reference>